<dbReference type="Gene3D" id="3.30.950.10">
    <property type="entry name" value="Methyltransferase, Cobalt-precorrin-4 Transmethylase, Domain 2"/>
    <property type="match status" value="1"/>
</dbReference>
<dbReference type="GeneID" id="4782627"/>
<comment type="pathway">
    <text evidence="1 6">Protein modification; peptidyl-diphthamide biosynthesis.</text>
</comment>
<reference evidence="9 10" key="1">
    <citation type="journal article" date="2007" name="Archaea">
        <title>The genome of Hyperthermus butylicus: a sulfur-reducing, peptide fermenting, neutrophilic Crenarchaeote growing up to 108 degrees C.</title>
        <authorList>
            <person name="Brugger K."/>
            <person name="Chen L."/>
            <person name="Stark M."/>
            <person name="Zibat A."/>
            <person name="Redder P."/>
            <person name="Ruepp A."/>
            <person name="Awayez M."/>
            <person name="She Q."/>
            <person name="Garrett R.A."/>
            <person name="Klenk H.P."/>
        </authorList>
    </citation>
    <scope>NUCLEOTIDE SEQUENCE [LARGE SCALE GENOMIC DNA]</scope>
    <source>
        <strain evidence="10">DSM 5456 / JCM 9403 / PLM1-5</strain>
    </source>
</reference>
<keyword evidence="10" id="KW-1185">Reference proteome</keyword>
<dbReference type="Proteomes" id="UP000002593">
    <property type="component" value="Chromosome"/>
</dbReference>
<comment type="similarity">
    <text evidence="2 6">Belongs to the diphthine synthase family.</text>
</comment>
<keyword evidence="4 6" id="KW-0808">Transferase</keyword>
<dbReference type="EC" id="2.1.1.98" evidence="6"/>
<protein>
    <recommendedName>
        <fullName evidence="6">Diphthine synthase</fullName>
        <ecNumber evidence="6">2.1.1.98</ecNumber>
    </recommendedName>
    <alternativeName>
        <fullName evidence="6">Diphthamide biosynthesis methyltransferase</fullName>
    </alternativeName>
</protein>
<dbReference type="OrthoDB" id="39139at2157"/>
<comment type="caution">
    <text evidence="6">Lacks conserved residue(s) required for the propagation of feature annotation.</text>
</comment>
<dbReference type="PIRSF" id="PIRSF036432">
    <property type="entry name" value="Diphthine_synth"/>
    <property type="match status" value="1"/>
</dbReference>
<dbReference type="InterPro" id="IPR004551">
    <property type="entry name" value="Dphthn_synthase"/>
</dbReference>
<feature type="binding site" evidence="6 7">
    <location>
        <position position="10"/>
    </location>
    <ligand>
        <name>S-adenosyl-L-methionine</name>
        <dbReference type="ChEBI" id="CHEBI:59789"/>
    </ligand>
</feature>
<comment type="catalytic activity">
    <reaction evidence="6">
        <text>2-[(3S)-amino-3-carboxypropyl]-L-histidyl-[translation elongation factor 2] + 3 S-adenosyl-L-methionine = diphthine-[translation elongation factor 2] + 3 S-adenosyl-L-homocysteine + 3 H(+)</text>
        <dbReference type="Rhea" id="RHEA:36415"/>
        <dbReference type="Rhea" id="RHEA-COMP:9749"/>
        <dbReference type="Rhea" id="RHEA-COMP:10172"/>
        <dbReference type="ChEBI" id="CHEBI:15378"/>
        <dbReference type="ChEBI" id="CHEBI:57856"/>
        <dbReference type="ChEBI" id="CHEBI:59789"/>
        <dbReference type="ChEBI" id="CHEBI:73995"/>
        <dbReference type="ChEBI" id="CHEBI:82696"/>
        <dbReference type="EC" id="2.1.1.98"/>
    </reaction>
</comment>
<feature type="domain" description="Tetrapyrrole methylase" evidence="8">
    <location>
        <begin position="3"/>
        <end position="188"/>
    </location>
</feature>
<dbReference type="STRING" id="415426.Hbut_0128"/>
<comment type="subunit">
    <text evidence="6">Homodimer.</text>
</comment>
<keyword evidence="3 6" id="KW-0489">Methyltransferase</keyword>
<feature type="binding site" evidence="6 7">
    <location>
        <position position="213"/>
    </location>
    <ligand>
        <name>S-adenosyl-L-methionine</name>
        <dbReference type="ChEBI" id="CHEBI:59789"/>
    </ligand>
</feature>
<feature type="binding site" evidence="6 7">
    <location>
        <position position="86"/>
    </location>
    <ligand>
        <name>S-adenosyl-L-methionine</name>
        <dbReference type="ChEBI" id="CHEBI:59789"/>
    </ligand>
</feature>
<accession>A2BJ42</accession>
<proteinExistence type="inferred from homology"/>
<feature type="binding site" evidence="6 7">
    <location>
        <position position="238"/>
    </location>
    <ligand>
        <name>S-adenosyl-L-methionine</name>
        <dbReference type="ChEBI" id="CHEBI:59789"/>
    </ligand>
</feature>
<dbReference type="PANTHER" id="PTHR10882:SF0">
    <property type="entry name" value="DIPHTHINE METHYL ESTER SYNTHASE"/>
    <property type="match status" value="1"/>
</dbReference>
<evidence type="ECO:0000256" key="5">
    <source>
        <dbReference type="ARBA" id="ARBA00022691"/>
    </source>
</evidence>
<gene>
    <name evidence="6" type="primary">dphB</name>
    <name evidence="9" type="ordered locus">Hbut_0128</name>
</gene>
<dbReference type="GO" id="GO:0017183">
    <property type="term" value="P:protein histidyl modification to diphthamide"/>
    <property type="evidence" value="ECO:0007669"/>
    <property type="project" value="UniProtKB-UniRule"/>
</dbReference>
<comment type="function">
    <text evidence="6">S-adenosyl-L-methionine-dependent methyltransferase that catalyzes the trimethylation of the amino group of the modified target histidine residue in translation elongation factor 2 (EF-2), to form an intermediate called diphthine. The three successive methylation reactions represent the second step of diphthamide biosynthesis.</text>
</comment>
<evidence type="ECO:0000256" key="4">
    <source>
        <dbReference type="ARBA" id="ARBA00022679"/>
    </source>
</evidence>
<evidence type="ECO:0000256" key="2">
    <source>
        <dbReference type="ARBA" id="ARBA00006729"/>
    </source>
</evidence>
<organism evidence="9 10">
    <name type="scientific">Hyperthermus butylicus (strain DSM 5456 / JCM 9403 / PLM1-5)</name>
    <dbReference type="NCBI Taxonomy" id="415426"/>
    <lineage>
        <taxon>Archaea</taxon>
        <taxon>Thermoproteota</taxon>
        <taxon>Thermoprotei</taxon>
        <taxon>Desulfurococcales</taxon>
        <taxon>Pyrodictiaceae</taxon>
        <taxon>Hyperthermus</taxon>
    </lineage>
</organism>
<dbReference type="AlphaFoldDB" id="A2BJ42"/>
<evidence type="ECO:0000256" key="1">
    <source>
        <dbReference type="ARBA" id="ARBA00005156"/>
    </source>
</evidence>
<dbReference type="GO" id="GO:0004164">
    <property type="term" value="F:diphthine synthase activity"/>
    <property type="evidence" value="ECO:0007669"/>
    <property type="project" value="UniProtKB-UniRule"/>
</dbReference>
<dbReference type="InterPro" id="IPR035996">
    <property type="entry name" value="4pyrrol_Methylase_sf"/>
</dbReference>
<dbReference type="RefSeq" id="WP_011821320.1">
    <property type="nucleotide sequence ID" value="NC_008818.1"/>
</dbReference>
<dbReference type="NCBIfam" id="TIGR00522">
    <property type="entry name" value="dph5"/>
    <property type="match status" value="1"/>
</dbReference>
<dbReference type="InterPro" id="IPR000878">
    <property type="entry name" value="4pyrrol_Mease"/>
</dbReference>
<dbReference type="InterPro" id="IPR014777">
    <property type="entry name" value="4pyrrole_Mease_sub1"/>
</dbReference>
<dbReference type="InterPro" id="IPR014776">
    <property type="entry name" value="4pyrrole_Mease_sub2"/>
</dbReference>
<dbReference type="HOGENOM" id="CLU_066040_0_0_2"/>
<dbReference type="Pfam" id="PF00590">
    <property type="entry name" value="TP_methylase"/>
    <property type="match status" value="1"/>
</dbReference>
<dbReference type="Gene3D" id="3.40.1010.10">
    <property type="entry name" value="Cobalt-precorrin-4 Transmethylase, Domain 1"/>
    <property type="match status" value="1"/>
</dbReference>
<dbReference type="CDD" id="cd11647">
    <property type="entry name" value="DHP5_DphB"/>
    <property type="match status" value="1"/>
</dbReference>
<evidence type="ECO:0000256" key="7">
    <source>
        <dbReference type="PIRSR" id="PIRSR036432-1"/>
    </source>
</evidence>
<dbReference type="SUPFAM" id="SSF53790">
    <property type="entry name" value="Tetrapyrrole methylase"/>
    <property type="match status" value="1"/>
</dbReference>
<dbReference type="eggNOG" id="arCOG04161">
    <property type="taxonomic scope" value="Archaea"/>
</dbReference>
<feature type="binding site" evidence="6 7">
    <location>
        <position position="166"/>
    </location>
    <ligand>
        <name>S-adenosyl-L-methionine</name>
        <dbReference type="ChEBI" id="CHEBI:59789"/>
    </ligand>
</feature>
<dbReference type="HAMAP" id="MF_01084">
    <property type="entry name" value="Diphthine_synth"/>
    <property type="match status" value="1"/>
</dbReference>
<keyword evidence="5 6" id="KW-0949">S-adenosyl-L-methionine</keyword>
<dbReference type="EMBL" id="CP000493">
    <property type="protein sequence ID" value="ABM80003.1"/>
    <property type="molecule type" value="Genomic_DNA"/>
</dbReference>
<evidence type="ECO:0000313" key="9">
    <source>
        <dbReference type="EMBL" id="ABM80003.1"/>
    </source>
</evidence>
<name>A2BJ42_HYPBU</name>
<sequence length="264" mass="28653">MPLYLVGAGISARYLTLRAIQLIGSADVVYIDTYTSIAPGIDEELVTRLNPRARIVKASRELLEQGSRRIVEEAQRMNVVVLVPGDPLHATTHIALLLEARRAGVDAEVVPGVSGLQAVVDATGLQVYRFGRPVTLVYPEEGFKPYSTIDVVRNNRRAGLHTMVLLDLRLDEGRAMTVPEAVELLLSLEEELAHEEGWEPELRDAVIVGVARAGLEDGVCIAGRPEEVASASYPPPPHTLVVTAPRLHPMEAEALKTLCGCKSC</sequence>
<evidence type="ECO:0000259" key="8">
    <source>
        <dbReference type="Pfam" id="PF00590"/>
    </source>
</evidence>
<dbReference type="PANTHER" id="PTHR10882">
    <property type="entry name" value="DIPHTHINE SYNTHASE"/>
    <property type="match status" value="1"/>
</dbReference>
<dbReference type="EnsemblBacteria" id="ABM80003">
    <property type="protein sequence ID" value="ABM80003"/>
    <property type="gene ID" value="Hbut_0128"/>
</dbReference>
<dbReference type="GO" id="GO:0032259">
    <property type="term" value="P:methylation"/>
    <property type="evidence" value="ECO:0007669"/>
    <property type="project" value="UniProtKB-KW"/>
</dbReference>
<feature type="binding site" evidence="6 7">
    <location>
        <begin position="114"/>
        <end position="115"/>
    </location>
    <ligand>
        <name>S-adenosyl-L-methionine</name>
        <dbReference type="ChEBI" id="CHEBI:59789"/>
    </ligand>
</feature>
<dbReference type="KEGG" id="hbu:Hbut_0128"/>
<evidence type="ECO:0000256" key="6">
    <source>
        <dbReference type="HAMAP-Rule" id="MF_01084"/>
    </source>
</evidence>
<evidence type="ECO:0000256" key="3">
    <source>
        <dbReference type="ARBA" id="ARBA00022603"/>
    </source>
</evidence>
<dbReference type="UniPathway" id="UPA00559"/>
<evidence type="ECO:0000313" key="10">
    <source>
        <dbReference type="Proteomes" id="UP000002593"/>
    </source>
</evidence>